<name>A0AAW5VQ42_9BURK</name>
<feature type="transmembrane region" description="Helical" evidence="8">
    <location>
        <begin position="244"/>
        <end position="263"/>
    </location>
</feature>
<feature type="transmembrane region" description="Helical" evidence="8">
    <location>
        <begin position="110"/>
        <end position="127"/>
    </location>
</feature>
<dbReference type="InterPro" id="IPR020846">
    <property type="entry name" value="MFS_dom"/>
</dbReference>
<proteinExistence type="inferred from homology"/>
<evidence type="ECO:0000256" key="1">
    <source>
        <dbReference type="ARBA" id="ARBA00004651"/>
    </source>
</evidence>
<dbReference type="NCBIfam" id="TIGR00710">
    <property type="entry name" value="efflux_Bcr_CflA"/>
    <property type="match status" value="1"/>
</dbReference>
<organism evidence="10 11">
    <name type="scientific">Alcaligenes phenolicus</name>
    <dbReference type="NCBI Taxonomy" id="232846"/>
    <lineage>
        <taxon>Bacteria</taxon>
        <taxon>Pseudomonadati</taxon>
        <taxon>Pseudomonadota</taxon>
        <taxon>Betaproteobacteria</taxon>
        <taxon>Burkholderiales</taxon>
        <taxon>Alcaligenaceae</taxon>
        <taxon>Alcaligenes</taxon>
    </lineage>
</organism>
<comment type="subcellular location">
    <subcellularLocation>
        <location evidence="8">Cell inner membrane</location>
        <topology evidence="8">Multi-pass membrane protein</topology>
    </subcellularLocation>
    <subcellularLocation>
        <location evidence="1">Cell membrane</location>
        <topology evidence="1">Multi-pass membrane protein</topology>
    </subcellularLocation>
</comment>
<evidence type="ECO:0000256" key="6">
    <source>
        <dbReference type="ARBA" id="ARBA00022989"/>
    </source>
</evidence>
<dbReference type="AlphaFoldDB" id="A0AAW5VQ42"/>
<feature type="transmembrane region" description="Helical" evidence="8">
    <location>
        <begin position="214"/>
        <end position="232"/>
    </location>
</feature>
<evidence type="ECO:0000256" key="2">
    <source>
        <dbReference type="ARBA" id="ARBA00006236"/>
    </source>
</evidence>
<sequence length="401" mass="42426">MSSSRSSWAYTLPAALLLMAPFDILASLGMDIYLPVVPAMPELLGTTPAVIQLTLSLYMLLLGAGQLLFGPLSDRIGRRPVLLTGAALFVLASTAAALSSSAWAFVGFRVLQALGASATLVALFATVRDVYADRPEGVVIYSLFSSILAFVPALGPIAGALIARAGGWQAIFLSLAGMGLLAWIHALLRWQETRPAKPIHSQQSALAVFKSPAFWVYTLGFSTGMGTFFVYFSTAPRVLIRQAAYSEMSFSLAFASVALVMIATTRLSKTFVARWGTAGSLKRGMGLIALAALLLAAGQRLLEPTFASFILPMWLAAIGIVMTVSVTANGALAQFNDVAGSAVAIYFCVESLIVSVIGTLAVTLLDGDTAWPLVVFGLGMSSMVLLALMLLEARTKREVCR</sequence>
<evidence type="ECO:0000256" key="8">
    <source>
        <dbReference type="RuleBase" id="RU365088"/>
    </source>
</evidence>
<evidence type="ECO:0000313" key="10">
    <source>
        <dbReference type="EMBL" id="MCX5565233.1"/>
    </source>
</evidence>
<dbReference type="PANTHER" id="PTHR23502">
    <property type="entry name" value="MAJOR FACILITATOR SUPERFAMILY"/>
    <property type="match status" value="1"/>
</dbReference>
<gene>
    <name evidence="10" type="primary">cml</name>
    <name evidence="10" type="ORF">OSH02_07665</name>
</gene>
<comment type="similarity">
    <text evidence="2 8">Belongs to the major facilitator superfamily. Bcr/CmlA family.</text>
</comment>
<keyword evidence="3 8" id="KW-0813">Transport</keyword>
<accession>A0AAW5VQ42</accession>
<dbReference type="GO" id="GO:0042910">
    <property type="term" value="F:xenobiotic transmembrane transporter activity"/>
    <property type="evidence" value="ECO:0007669"/>
    <property type="project" value="InterPro"/>
</dbReference>
<dbReference type="SUPFAM" id="SSF103473">
    <property type="entry name" value="MFS general substrate transporter"/>
    <property type="match status" value="1"/>
</dbReference>
<comment type="caution">
    <text evidence="10">The sequence shown here is derived from an EMBL/GenBank/DDBJ whole genome shotgun (WGS) entry which is preliminary data.</text>
</comment>
<dbReference type="InterPro" id="IPR004812">
    <property type="entry name" value="Efflux_drug-R_Bcr/CmlA"/>
</dbReference>
<feature type="transmembrane region" description="Helical" evidence="8">
    <location>
        <begin position="371"/>
        <end position="391"/>
    </location>
</feature>
<evidence type="ECO:0000256" key="5">
    <source>
        <dbReference type="ARBA" id="ARBA00022692"/>
    </source>
</evidence>
<feature type="transmembrane region" description="Helical" evidence="8">
    <location>
        <begin position="139"/>
        <end position="162"/>
    </location>
</feature>
<keyword evidence="6 8" id="KW-1133">Transmembrane helix</keyword>
<evidence type="ECO:0000256" key="3">
    <source>
        <dbReference type="ARBA" id="ARBA00022448"/>
    </source>
</evidence>
<feature type="domain" description="Major facilitator superfamily (MFS) profile" evidence="9">
    <location>
        <begin position="15"/>
        <end position="396"/>
    </location>
</feature>
<evidence type="ECO:0000313" key="11">
    <source>
        <dbReference type="Proteomes" id="UP001208074"/>
    </source>
</evidence>
<keyword evidence="4" id="KW-1003">Cell membrane</keyword>
<evidence type="ECO:0000259" key="9">
    <source>
        <dbReference type="PROSITE" id="PS50850"/>
    </source>
</evidence>
<keyword evidence="8" id="KW-0997">Cell inner membrane</keyword>
<dbReference type="Pfam" id="PF07690">
    <property type="entry name" value="MFS_1"/>
    <property type="match status" value="1"/>
</dbReference>
<feature type="transmembrane region" description="Helical" evidence="8">
    <location>
        <begin position="308"/>
        <end position="332"/>
    </location>
</feature>
<feature type="transmembrane region" description="Helical" evidence="8">
    <location>
        <begin position="168"/>
        <end position="188"/>
    </location>
</feature>
<dbReference type="InterPro" id="IPR011701">
    <property type="entry name" value="MFS"/>
</dbReference>
<feature type="transmembrane region" description="Helical" evidence="8">
    <location>
        <begin position="81"/>
        <end position="104"/>
    </location>
</feature>
<keyword evidence="5 8" id="KW-0812">Transmembrane</keyword>
<evidence type="ECO:0000256" key="4">
    <source>
        <dbReference type="ARBA" id="ARBA00022475"/>
    </source>
</evidence>
<keyword evidence="7 8" id="KW-0472">Membrane</keyword>
<feature type="transmembrane region" description="Helical" evidence="8">
    <location>
        <begin position="284"/>
        <end position="302"/>
    </location>
</feature>
<feature type="transmembrane region" description="Helical" evidence="8">
    <location>
        <begin position="50"/>
        <end position="69"/>
    </location>
</feature>
<dbReference type="GO" id="GO:0005886">
    <property type="term" value="C:plasma membrane"/>
    <property type="evidence" value="ECO:0007669"/>
    <property type="project" value="UniProtKB-SubCell"/>
</dbReference>
<reference evidence="10" key="1">
    <citation type="submission" date="2022-11" db="EMBL/GenBank/DDBJ databases">
        <title>Biodiversity and phylogenetic relationships of bacteria.</title>
        <authorList>
            <person name="Machado R.A.R."/>
            <person name="Bhat A."/>
            <person name="Loulou A."/>
            <person name="Kallel S."/>
        </authorList>
    </citation>
    <scope>NUCLEOTIDE SEQUENCE</scope>
    <source>
        <strain evidence="10">DSM 16503</strain>
    </source>
</reference>
<dbReference type="EMBL" id="JAPKNB010000004">
    <property type="protein sequence ID" value="MCX5565233.1"/>
    <property type="molecule type" value="Genomic_DNA"/>
</dbReference>
<protein>
    <recommendedName>
        <fullName evidence="8">Bcr/CflA family efflux transporter</fullName>
    </recommendedName>
</protein>
<feature type="transmembrane region" description="Helical" evidence="8">
    <location>
        <begin position="344"/>
        <end position="365"/>
    </location>
</feature>
<dbReference type="Proteomes" id="UP001208074">
    <property type="component" value="Unassembled WGS sequence"/>
</dbReference>
<dbReference type="InterPro" id="IPR036259">
    <property type="entry name" value="MFS_trans_sf"/>
</dbReference>
<evidence type="ECO:0000256" key="7">
    <source>
        <dbReference type="ARBA" id="ARBA00023136"/>
    </source>
</evidence>
<dbReference type="RefSeq" id="WP_026483553.1">
    <property type="nucleotide sequence ID" value="NZ_JAPKNB010000004.1"/>
</dbReference>
<dbReference type="GO" id="GO:1990961">
    <property type="term" value="P:xenobiotic detoxification by transmembrane export across the plasma membrane"/>
    <property type="evidence" value="ECO:0007669"/>
    <property type="project" value="InterPro"/>
</dbReference>
<dbReference type="PANTHER" id="PTHR23502:SF132">
    <property type="entry name" value="POLYAMINE TRANSPORTER 2-RELATED"/>
    <property type="match status" value="1"/>
</dbReference>
<dbReference type="NCBIfam" id="NF033134">
    <property type="entry name" value="cmlA_floR"/>
    <property type="match status" value="1"/>
</dbReference>
<comment type="caution">
    <text evidence="8">Lacks conserved residue(s) required for the propagation of feature annotation.</text>
</comment>
<dbReference type="PROSITE" id="PS50850">
    <property type="entry name" value="MFS"/>
    <property type="match status" value="1"/>
</dbReference>
<dbReference type="Gene3D" id="1.20.1720.10">
    <property type="entry name" value="Multidrug resistance protein D"/>
    <property type="match status" value="1"/>
</dbReference>